<accession>A0ABV3RRS0</accession>
<organism evidence="1 2">
    <name type="scientific">Sulfitobacter sediminis</name>
    <dbReference type="NCBI Taxonomy" id="3234186"/>
    <lineage>
        <taxon>Bacteria</taxon>
        <taxon>Pseudomonadati</taxon>
        <taxon>Pseudomonadota</taxon>
        <taxon>Alphaproteobacteria</taxon>
        <taxon>Rhodobacterales</taxon>
        <taxon>Roseobacteraceae</taxon>
        <taxon>Sulfitobacter</taxon>
    </lineage>
</organism>
<gene>
    <name evidence="1" type="primary">tssF</name>
    <name evidence="1" type="ORF">AB2B41_18985</name>
</gene>
<name>A0ABV3RRS0_9RHOB</name>
<keyword evidence="2" id="KW-1185">Reference proteome</keyword>
<dbReference type="PIRSF" id="PIRSF028304">
    <property type="entry name" value="UCP028304"/>
    <property type="match status" value="1"/>
</dbReference>
<protein>
    <submittedName>
        <fullName evidence="1">Type VI secretion system baseplate subunit TssF</fullName>
    </submittedName>
</protein>
<dbReference type="RefSeq" id="WP_367879395.1">
    <property type="nucleotide sequence ID" value="NZ_JBFNXX010000019.1"/>
</dbReference>
<dbReference type="EMBL" id="JBFNXX010000019">
    <property type="protein sequence ID" value="MEW9921698.1"/>
    <property type="molecule type" value="Genomic_DNA"/>
</dbReference>
<evidence type="ECO:0000313" key="1">
    <source>
        <dbReference type="EMBL" id="MEW9921698.1"/>
    </source>
</evidence>
<evidence type="ECO:0000313" key="2">
    <source>
        <dbReference type="Proteomes" id="UP001556098"/>
    </source>
</evidence>
<dbReference type="Proteomes" id="UP001556098">
    <property type="component" value="Unassembled WGS sequence"/>
</dbReference>
<sequence>MDTRLLRHYENELAYMRDMGAEFADAYPKIAARLGMEGVEVLDPYVERLLEGVAFLSARVQLELELQFPVFTSHLLEIIYPHYLAPTPSMMIAQLVPDAANAGLKTGYVLPRNTALRSRLLEGEQTACEFRTAHKVTMWPISITEAEYIDSRGGLIAAGVGADTKARAGIRLRLKRMDSDSIADLKMDELTLYLDRQSGRSWQLHELLCTQTVGLAGRSSDRRADWNLSLPKGALTQVGLSRDEALLPTPRRSFDGYRLLQEYFAMPERFLFVKLSGLQPALRKAKGAEVDIYILLGEGNKDLAPAITPKAFALNAVPAVNLFRKRCDRVHVSSKDVEQHIVPNRTAGLDFEIYSIESVTGISGDGSDDVVFRPFYSATDFTAAGDVHSAYYTQSRKMRQRSEKERLRGVRTSYLGSEVYLSLVDRKQAPYSAKLDQLAVTAMCTNRDLPMLLSVGDDDVFHLPDGGPVKAVRTPISPTRPNPTLAQGDTAWRLISHLSLNYLSIAQTDEGSSAEALRELIGIYAPLGNRVTEKQLEGITKVSSRPIVRRMSDEVLSTAVRGLEITIEFDETFFEGTSVYLLGAVMERFFRKYATINSFTETVLRTERRGEIARWRPTSGLGQIL</sequence>
<dbReference type="PANTHER" id="PTHR35370">
    <property type="entry name" value="CYTOPLASMIC PROTEIN-RELATED-RELATED"/>
    <property type="match status" value="1"/>
</dbReference>
<comment type="caution">
    <text evidence="1">The sequence shown here is derived from an EMBL/GenBank/DDBJ whole genome shotgun (WGS) entry which is preliminary data.</text>
</comment>
<dbReference type="Pfam" id="PF05947">
    <property type="entry name" value="T6SS_TssF"/>
    <property type="match status" value="1"/>
</dbReference>
<reference evidence="1 2" key="1">
    <citation type="submission" date="2024-07" db="EMBL/GenBank/DDBJ databases">
        <title>Marimonas sp.nov., isolated from tidal-flat sediment.</title>
        <authorList>
            <person name="Jayan J.N."/>
            <person name="Lee S.S."/>
        </authorList>
    </citation>
    <scope>NUCLEOTIDE SEQUENCE [LARGE SCALE GENOMIC DNA]</scope>
    <source>
        <strain evidence="1 2">MJW-29</strain>
    </source>
</reference>
<dbReference type="NCBIfam" id="TIGR03359">
    <property type="entry name" value="VI_chp_6"/>
    <property type="match status" value="1"/>
</dbReference>
<dbReference type="InterPro" id="IPR010272">
    <property type="entry name" value="T6SS_TssF"/>
</dbReference>
<dbReference type="PANTHER" id="PTHR35370:SF1">
    <property type="entry name" value="TYPE VI SECRETION SYSTEM COMPONENT TSSF1"/>
    <property type="match status" value="1"/>
</dbReference>
<proteinExistence type="predicted"/>